<comment type="caution">
    <text evidence="7">The sequence shown here is derived from an EMBL/GenBank/DDBJ whole genome shotgun (WGS) entry which is preliminary data.</text>
</comment>
<dbReference type="Proteomes" id="UP000243797">
    <property type="component" value="Unassembled WGS sequence"/>
</dbReference>
<comment type="similarity">
    <text evidence="2 4">Belongs to the ATPase inhibitor family.</text>
</comment>
<dbReference type="InParanoid" id="A0A2K1QLQ0"/>
<dbReference type="OrthoDB" id="5532350at2759"/>
<evidence type="ECO:0000256" key="3">
    <source>
        <dbReference type="ARBA" id="ARBA00023128"/>
    </source>
</evidence>
<protein>
    <recommendedName>
        <fullName evidence="4">ATPase inhibitor, mitochondrial</fullName>
    </recommendedName>
</protein>
<dbReference type="AlphaFoldDB" id="A0A2K1QLQ0"/>
<evidence type="ECO:0000256" key="2">
    <source>
        <dbReference type="ARBA" id="ARBA00010901"/>
    </source>
</evidence>
<proteinExistence type="inferred from homology"/>
<dbReference type="EMBL" id="NKHZ01000060">
    <property type="protein sequence ID" value="PNS16077.1"/>
    <property type="molecule type" value="Genomic_DNA"/>
</dbReference>
<comment type="function">
    <text evidence="4">Inhibits the enzyme activity of ATPase.</text>
</comment>
<reference evidence="7 8" key="1">
    <citation type="submission" date="2017-06" db="EMBL/GenBank/DDBJ databases">
        <title>Draft genome sequence of a variant of Elsinoe murrayae.</title>
        <authorList>
            <person name="Cheng Q."/>
        </authorList>
    </citation>
    <scope>NUCLEOTIDE SEQUENCE [LARGE SCALE GENOMIC DNA]</scope>
    <source>
        <strain evidence="7 8">CQ-2017a</strain>
    </source>
</reference>
<gene>
    <name evidence="7" type="ORF">CAC42_4478</name>
</gene>
<dbReference type="GO" id="GO:0042030">
    <property type="term" value="F:ATPase inhibitor activity"/>
    <property type="evidence" value="ECO:0007669"/>
    <property type="project" value="InterPro"/>
</dbReference>
<keyword evidence="8" id="KW-1185">Reference proteome</keyword>
<evidence type="ECO:0000256" key="6">
    <source>
        <dbReference type="SAM" id="MobiDB-lite"/>
    </source>
</evidence>
<feature type="region of interest" description="Disordered" evidence="6">
    <location>
        <begin position="74"/>
        <end position="94"/>
    </location>
</feature>
<feature type="compositionally biased region" description="Low complexity" evidence="6">
    <location>
        <begin position="74"/>
        <end position="85"/>
    </location>
</feature>
<sequence length="139" mass="15288">MYLTSSHSARGIFFTTNTSTLPDFPYLYLGNTRSDISTTNYITMTAALRIARAARSSTTKIQSARFSAIAQRMAEGSTGATRSGGAAQGDAFQKREEASENLYIKQQEAEKLKALKAKIEKSKGELAQHEKDLSELEKK</sequence>
<dbReference type="GO" id="GO:0005739">
    <property type="term" value="C:mitochondrion"/>
    <property type="evidence" value="ECO:0007669"/>
    <property type="project" value="UniProtKB-SubCell"/>
</dbReference>
<accession>A0A2K1QLQ0</accession>
<evidence type="ECO:0000313" key="8">
    <source>
        <dbReference type="Proteomes" id="UP000243797"/>
    </source>
</evidence>
<comment type="subcellular location">
    <subcellularLocation>
        <location evidence="1">Mitochondrion</location>
    </subcellularLocation>
</comment>
<feature type="coiled-coil region" evidence="5">
    <location>
        <begin position="95"/>
        <end position="139"/>
    </location>
</feature>
<dbReference type="Gene3D" id="1.20.5.500">
    <property type="entry name" value="Single helix bin"/>
    <property type="match status" value="1"/>
</dbReference>
<evidence type="ECO:0000313" key="7">
    <source>
        <dbReference type="EMBL" id="PNS16077.1"/>
    </source>
</evidence>
<name>A0A2K1QLQ0_9PEZI</name>
<keyword evidence="3" id="KW-0496">Mitochondrion</keyword>
<keyword evidence="5" id="KW-0175">Coiled coil</keyword>
<evidence type="ECO:0000256" key="4">
    <source>
        <dbReference type="RuleBase" id="RU368087"/>
    </source>
</evidence>
<evidence type="ECO:0000256" key="1">
    <source>
        <dbReference type="ARBA" id="ARBA00004173"/>
    </source>
</evidence>
<evidence type="ECO:0000256" key="5">
    <source>
        <dbReference type="SAM" id="Coils"/>
    </source>
</evidence>
<dbReference type="Pfam" id="PF04568">
    <property type="entry name" value="IATP"/>
    <property type="match status" value="1"/>
</dbReference>
<dbReference type="STRING" id="2082308.A0A2K1QLQ0"/>
<dbReference type="InterPro" id="IPR007648">
    <property type="entry name" value="ATPase_inhibitor_mt"/>
</dbReference>
<organism evidence="7 8">
    <name type="scientific">Sphaceloma murrayae</name>
    <dbReference type="NCBI Taxonomy" id="2082308"/>
    <lineage>
        <taxon>Eukaryota</taxon>
        <taxon>Fungi</taxon>
        <taxon>Dikarya</taxon>
        <taxon>Ascomycota</taxon>
        <taxon>Pezizomycotina</taxon>
        <taxon>Dothideomycetes</taxon>
        <taxon>Dothideomycetidae</taxon>
        <taxon>Myriangiales</taxon>
        <taxon>Elsinoaceae</taxon>
        <taxon>Sphaceloma</taxon>
    </lineage>
</organism>